<feature type="compositionally biased region" description="Acidic residues" evidence="1">
    <location>
        <begin position="327"/>
        <end position="347"/>
    </location>
</feature>
<accession>A0A0D9QGC9</accession>
<keyword evidence="3" id="KW-1185">Reference proteome</keyword>
<reference evidence="2 3" key="1">
    <citation type="submission" date="2014-03" db="EMBL/GenBank/DDBJ databases">
        <title>The Genome Sequence of Plasmodium fragile nilgiri.</title>
        <authorList>
            <consortium name="The Broad Institute Genomics Platform"/>
            <consortium name="The Broad Institute Genome Sequencing Center for Infectious Disease"/>
            <person name="Neafsey D."/>
            <person name="Duraisingh M."/>
            <person name="Young S.K."/>
            <person name="Zeng Q."/>
            <person name="Gargeya S."/>
            <person name="Abouelleil A."/>
            <person name="Alvarado L."/>
            <person name="Chapman S.B."/>
            <person name="Gainer-Dewar J."/>
            <person name="Goldberg J."/>
            <person name="Griggs A."/>
            <person name="Gujja S."/>
            <person name="Hansen M."/>
            <person name="Howarth C."/>
            <person name="Imamovic A."/>
            <person name="Larimer J."/>
            <person name="Pearson M."/>
            <person name="Poon T.W."/>
            <person name="Priest M."/>
            <person name="Roberts A."/>
            <person name="Saif S."/>
            <person name="Shea T."/>
            <person name="Sykes S."/>
            <person name="Wortman J."/>
            <person name="Nusbaum C."/>
            <person name="Birren B."/>
        </authorList>
    </citation>
    <scope>NUCLEOTIDE SEQUENCE [LARGE SCALE GENOMIC DNA]</scope>
    <source>
        <strain evidence="3">nilgiri</strain>
    </source>
</reference>
<dbReference type="EMBL" id="KQ001802">
    <property type="protein sequence ID" value="KJP84766.1"/>
    <property type="molecule type" value="Genomic_DNA"/>
</dbReference>
<feature type="compositionally biased region" description="Acidic residues" evidence="1">
    <location>
        <begin position="356"/>
        <end position="372"/>
    </location>
</feature>
<dbReference type="GeneID" id="24270917"/>
<proteinExistence type="predicted"/>
<feature type="region of interest" description="Disordered" evidence="1">
    <location>
        <begin position="302"/>
        <end position="372"/>
    </location>
</feature>
<evidence type="ECO:0000313" key="2">
    <source>
        <dbReference type="EMBL" id="KJP84766.1"/>
    </source>
</evidence>
<evidence type="ECO:0000256" key="1">
    <source>
        <dbReference type="SAM" id="MobiDB-lite"/>
    </source>
</evidence>
<organism evidence="2 3">
    <name type="scientific">Plasmodium fragile</name>
    <dbReference type="NCBI Taxonomy" id="5857"/>
    <lineage>
        <taxon>Eukaryota</taxon>
        <taxon>Sar</taxon>
        <taxon>Alveolata</taxon>
        <taxon>Apicomplexa</taxon>
        <taxon>Aconoidasida</taxon>
        <taxon>Haemosporida</taxon>
        <taxon>Plasmodiidae</taxon>
        <taxon>Plasmodium</taxon>
        <taxon>Plasmodium (Plasmodium)</taxon>
    </lineage>
</organism>
<feature type="compositionally biased region" description="Basic and acidic residues" evidence="1">
    <location>
        <begin position="302"/>
        <end position="326"/>
    </location>
</feature>
<name>A0A0D9QGC9_PLAFR</name>
<dbReference type="RefSeq" id="XP_012338628.1">
    <property type="nucleotide sequence ID" value="XM_012483205.1"/>
</dbReference>
<gene>
    <name evidence="2" type="ORF">AK88_05603</name>
</gene>
<sequence>MSHSTDVPLTLYTRVEIEKPLRTPNQNYYVSKPHNPHMPRVGNSHRGRFPSYYVENEHYNNGESSHRMESKIAQNPKPEVVKTEKVDHSANKLGTTNNMLSFFQAVMIIVLLMRLGRNTSERLRKKHEARKKLLKFLAIENRKIELEDNWMADKWKKLERTIEWEKKKMEEKWKNERAKVKAELAEVTWKNPMPGIGPYYDKNKMHVDQKMHRLNMNYEKDKYKKKRRWCSMKAAYYKELKNILHNQETRKKRKCKQMFLFERKWNFGPSTIDEYLEQKQKDYHTANLYYKQSQLLGKKAEEEKAAAEAKAAEEAKEKEAAKKKEKEEEDDEEYEYYDDEHYDDEHYDDEHYDHYEDYEDDVDYYMNPDDEY</sequence>
<dbReference type="VEuPathDB" id="PlasmoDB:AK88_05603"/>
<dbReference type="Proteomes" id="UP000054561">
    <property type="component" value="Unassembled WGS sequence"/>
</dbReference>
<protein>
    <submittedName>
        <fullName evidence="2">Uncharacterized protein</fullName>
    </submittedName>
</protein>
<dbReference type="AlphaFoldDB" id="A0A0D9QGC9"/>
<evidence type="ECO:0000313" key="3">
    <source>
        <dbReference type="Proteomes" id="UP000054561"/>
    </source>
</evidence>
<dbReference type="OrthoDB" id="387298at2759"/>